<dbReference type="EMBL" id="LAJE02000210">
    <property type="protein sequence ID" value="OEO30398.1"/>
    <property type="molecule type" value="Genomic_DNA"/>
</dbReference>
<dbReference type="RefSeq" id="WP_069910378.1">
    <property type="nucleotide sequence ID" value="NZ_LAJE02000210.1"/>
</dbReference>
<dbReference type="Proteomes" id="UP000095463">
    <property type="component" value="Unassembled WGS sequence"/>
</dbReference>
<accession>A0A1E5XP84</accession>
<comment type="caution">
    <text evidence="2">The sequence shown here is derived from an EMBL/GenBank/DDBJ whole genome shotgun (WGS) entry which is preliminary data.</text>
</comment>
<name>A0A1E5XP84_9HYPH</name>
<feature type="signal peptide" evidence="1">
    <location>
        <begin position="1"/>
        <end position="20"/>
    </location>
</feature>
<dbReference type="OrthoDB" id="7930636at2"/>
<gene>
    <name evidence="2" type="ORF">VW23_021475</name>
</gene>
<protein>
    <submittedName>
        <fullName evidence="2">Uncharacterized protein</fullName>
    </submittedName>
</protein>
<dbReference type="AlphaFoldDB" id="A0A1E5XP84"/>
<reference evidence="2 3" key="1">
    <citation type="journal article" date="2015" name="Genome Announc.">
        <title>Genome Assemblies of Three Soil-Associated Devosia species: D. insulae, D. limi, and D. soli.</title>
        <authorList>
            <person name="Hassan Y.I."/>
            <person name="Lepp D."/>
            <person name="Zhou T."/>
        </authorList>
    </citation>
    <scope>NUCLEOTIDE SEQUENCE [LARGE SCALE GENOMIC DNA]</scope>
    <source>
        <strain evidence="2 3">DS-56</strain>
    </source>
</reference>
<organism evidence="2 3">
    <name type="scientific">Devosia insulae DS-56</name>
    <dbReference type="NCBI Taxonomy" id="1116389"/>
    <lineage>
        <taxon>Bacteria</taxon>
        <taxon>Pseudomonadati</taxon>
        <taxon>Pseudomonadota</taxon>
        <taxon>Alphaproteobacteria</taxon>
        <taxon>Hyphomicrobiales</taxon>
        <taxon>Devosiaceae</taxon>
        <taxon>Devosia</taxon>
    </lineage>
</organism>
<keyword evidence="1" id="KW-0732">Signal</keyword>
<evidence type="ECO:0000313" key="2">
    <source>
        <dbReference type="EMBL" id="OEO30398.1"/>
    </source>
</evidence>
<evidence type="ECO:0000313" key="3">
    <source>
        <dbReference type="Proteomes" id="UP000095463"/>
    </source>
</evidence>
<evidence type="ECO:0000256" key="1">
    <source>
        <dbReference type="SAM" id="SignalP"/>
    </source>
</evidence>
<sequence>MRIATLAALSAIAFTAPAQADCLADLKSVLTGSLTGGPYVMELVSDDMTMTAEVVPPASIHATTHIGGTTQEMTVHDGKAWMQIGGAWTAMPDSMAAQMTAGISGAAGMIDQVAGGECLGTQNFEGKDYLAFKYDFAMAGVESSSTLYADPATKLPLLILGTSTAAGKTTATRATYRYDPSVSVSAPM</sequence>
<feature type="chain" id="PRO_5009190448" evidence="1">
    <location>
        <begin position="21"/>
        <end position="188"/>
    </location>
</feature>
<proteinExistence type="predicted"/>
<keyword evidence="3" id="KW-1185">Reference proteome</keyword>